<dbReference type="GO" id="GO:0042910">
    <property type="term" value="F:xenobiotic transmembrane transporter activity"/>
    <property type="evidence" value="ECO:0007669"/>
    <property type="project" value="InterPro"/>
</dbReference>
<keyword evidence="5 7" id="KW-1133">Transmembrane helix</keyword>
<gene>
    <name evidence="8" type="ORF">ENR15_00940</name>
</gene>
<dbReference type="CDD" id="cd13149">
    <property type="entry name" value="MATE_like_2"/>
    <property type="match status" value="1"/>
</dbReference>
<dbReference type="Pfam" id="PF01554">
    <property type="entry name" value="MatE"/>
    <property type="match status" value="2"/>
</dbReference>
<feature type="transmembrane region" description="Helical" evidence="7">
    <location>
        <begin position="394"/>
        <end position="413"/>
    </location>
</feature>
<name>A0A7C3ZHG8_9CYAN</name>
<feature type="transmembrane region" description="Helical" evidence="7">
    <location>
        <begin position="62"/>
        <end position="90"/>
    </location>
</feature>
<comment type="subcellular location">
    <subcellularLocation>
        <location evidence="1">Cell membrane</location>
        <topology evidence="1">Multi-pass membrane protein</topology>
    </subcellularLocation>
</comment>
<feature type="transmembrane region" description="Helical" evidence="7">
    <location>
        <begin position="102"/>
        <end position="124"/>
    </location>
</feature>
<feature type="transmembrane region" description="Helical" evidence="7">
    <location>
        <begin position="246"/>
        <end position="272"/>
    </location>
</feature>
<evidence type="ECO:0000256" key="7">
    <source>
        <dbReference type="SAM" id="Phobius"/>
    </source>
</evidence>
<feature type="transmembrane region" description="Helical" evidence="7">
    <location>
        <begin position="292"/>
        <end position="314"/>
    </location>
</feature>
<evidence type="ECO:0000256" key="5">
    <source>
        <dbReference type="ARBA" id="ARBA00022989"/>
    </source>
</evidence>
<evidence type="ECO:0000256" key="2">
    <source>
        <dbReference type="ARBA" id="ARBA00022448"/>
    </source>
</evidence>
<reference evidence="8" key="1">
    <citation type="journal article" date="2020" name="mSystems">
        <title>Genome- and Community-Level Interaction Insights into Carbon Utilization and Element Cycling Functions of Hydrothermarchaeota in Hydrothermal Sediment.</title>
        <authorList>
            <person name="Zhou Z."/>
            <person name="Liu Y."/>
            <person name="Xu W."/>
            <person name="Pan J."/>
            <person name="Luo Z.H."/>
            <person name="Li M."/>
        </authorList>
    </citation>
    <scope>NUCLEOTIDE SEQUENCE [LARGE SCALE GENOMIC DNA]</scope>
    <source>
        <strain evidence="8">SpSt-374</strain>
    </source>
</reference>
<keyword evidence="4 7" id="KW-0812">Transmembrane</keyword>
<dbReference type="InterPro" id="IPR002528">
    <property type="entry name" value="MATE_fam"/>
</dbReference>
<proteinExistence type="predicted"/>
<dbReference type="InterPro" id="IPR048279">
    <property type="entry name" value="MdtK-like"/>
</dbReference>
<dbReference type="GO" id="GO:0015297">
    <property type="term" value="F:antiporter activity"/>
    <property type="evidence" value="ECO:0007669"/>
    <property type="project" value="InterPro"/>
</dbReference>
<feature type="transmembrane region" description="Helical" evidence="7">
    <location>
        <begin position="366"/>
        <end position="387"/>
    </location>
</feature>
<organism evidence="8">
    <name type="scientific">Planktothricoides sp. SpSt-374</name>
    <dbReference type="NCBI Taxonomy" id="2282167"/>
    <lineage>
        <taxon>Bacteria</taxon>
        <taxon>Bacillati</taxon>
        <taxon>Cyanobacteriota</taxon>
        <taxon>Cyanophyceae</taxon>
        <taxon>Oscillatoriophycideae</taxon>
        <taxon>Oscillatoriales</taxon>
        <taxon>Oscillatoriaceae</taxon>
        <taxon>Planktothricoides</taxon>
    </lineage>
</organism>
<sequence length="455" mass="48061">MNQKSAPGVKRNLTEGSVGRHLVNLTLPMIWGVFAVIGFTVADTYFVGQLGTKPLAAMSFTFPVVMGLGNLAMGLGVGASSVIALAIGTGDRHKVQRLTSDSLTLSLITVGLFVILGLATINPLFTLLGAPPDLLPLIRDYMQIWYIGIVFVVVPMVGNSALRAAGNTKAPSIIMTVAGGMNIILDPLLIFGWGPFPRMEIQGAALTTVISQAITLVAAVVFLHYSEGMISWQIPRFKEVIVSWKSILHVGLPAAAANMVVPVSVGFITNAISSYGKEAVAGFGIASRVESFALIVFIALGSIIGPFVGQNWGANKRDRVHQALKLSCIFCLIWGCVNAAIIATFAPQIAAAFDRNPEVIAIGATYLKFVPISYAGSGIILIASATFNALGKPLPSVAITVIRTIVLYIPLAYLGSWLFGLHGIFAATCFANIAVGIGSFIWTQKTCNLSLFPGP</sequence>
<evidence type="ECO:0000313" key="8">
    <source>
        <dbReference type="EMBL" id="HGF99262.1"/>
    </source>
</evidence>
<evidence type="ECO:0000256" key="6">
    <source>
        <dbReference type="ARBA" id="ARBA00023136"/>
    </source>
</evidence>
<feature type="transmembrane region" description="Helical" evidence="7">
    <location>
        <begin position="174"/>
        <end position="193"/>
    </location>
</feature>
<dbReference type="PANTHER" id="PTHR43549">
    <property type="entry name" value="MULTIDRUG RESISTANCE PROTEIN YPNP-RELATED"/>
    <property type="match status" value="1"/>
</dbReference>
<dbReference type="NCBIfam" id="TIGR00797">
    <property type="entry name" value="matE"/>
    <property type="match status" value="1"/>
</dbReference>
<feature type="transmembrane region" description="Helical" evidence="7">
    <location>
        <begin position="205"/>
        <end position="225"/>
    </location>
</feature>
<accession>A0A7C3ZHG8</accession>
<protein>
    <submittedName>
        <fullName evidence="8">MATE family efflux transporter</fullName>
    </submittedName>
</protein>
<feature type="transmembrane region" description="Helical" evidence="7">
    <location>
        <begin position="419"/>
        <end position="442"/>
    </location>
</feature>
<dbReference type="GO" id="GO:0005886">
    <property type="term" value="C:plasma membrane"/>
    <property type="evidence" value="ECO:0007669"/>
    <property type="project" value="UniProtKB-SubCell"/>
</dbReference>
<dbReference type="AlphaFoldDB" id="A0A7C3ZHG8"/>
<evidence type="ECO:0000256" key="3">
    <source>
        <dbReference type="ARBA" id="ARBA00022475"/>
    </source>
</evidence>
<feature type="transmembrane region" description="Helical" evidence="7">
    <location>
        <begin position="144"/>
        <end position="162"/>
    </location>
</feature>
<comment type="caution">
    <text evidence="8">The sequence shown here is derived from an EMBL/GenBank/DDBJ whole genome shotgun (WGS) entry which is preliminary data.</text>
</comment>
<dbReference type="PIRSF" id="PIRSF006603">
    <property type="entry name" value="DinF"/>
    <property type="match status" value="1"/>
</dbReference>
<evidence type="ECO:0000256" key="1">
    <source>
        <dbReference type="ARBA" id="ARBA00004651"/>
    </source>
</evidence>
<dbReference type="EMBL" id="DSPX01000007">
    <property type="protein sequence ID" value="HGF99262.1"/>
    <property type="molecule type" value="Genomic_DNA"/>
</dbReference>
<dbReference type="InterPro" id="IPR052031">
    <property type="entry name" value="Membrane_Transporter-Flippase"/>
</dbReference>
<feature type="transmembrane region" description="Helical" evidence="7">
    <location>
        <begin position="21"/>
        <end position="42"/>
    </location>
</feature>
<feature type="transmembrane region" description="Helical" evidence="7">
    <location>
        <begin position="326"/>
        <end position="346"/>
    </location>
</feature>
<keyword evidence="2" id="KW-0813">Transport</keyword>
<evidence type="ECO:0000256" key="4">
    <source>
        <dbReference type="ARBA" id="ARBA00022692"/>
    </source>
</evidence>
<keyword evidence="3" id="KW-1003">Cell membrane</keyword>
<keyword evidence="6 7" id="KW-0472">Membrane</keyword>
<dbReference type="PANTHER" id="PTHR43549:SF3">
    <property type="entry name" value="MULTIDRUG RESISTANCE PROTEIN YPNP-RELATED"/>
    <property type="match status" value="1"/>
</dbReference>